<dbReference type="PANTHER" id="PTHR18964:SF169">
    <property type="entry name" value="N-ACETYLMANNOSAMINE KINASE"/>
    <property type="match status" value="1"/>
</dbReference>
<evidence type="ECO:0000256" key="1">
    <source>
        <dbReference type="ARBA" id="ARBA00006479"/>
    </source>
</evidence>
<evidence type="ECO:0000313" key="3">
    <source>
        <dbReference type="Proteomes" id="UP001589810"/>
    </source>
</evidence>
<comment type="similarity">
    <text evidence="1">Belongs to the ROK (NagC/XylR) family.</text>
</comment>
<keyword evidence="3" id="KW-1185">Reference proteome</keyword>
<dbReference type="SUPFAM" id="SSF53067">
    <property type="entry name" value="Actin-like ATPase domain"/>
    <property type="match status" value="1"/>
</dbReference>
<reference evidence="2 3" key="1">
    <citation type="submission" date="2024-09" db="EMBL/GenBank/DDBJ databases">
        <authorList>
            <person name="Sun Q."/>
            <person name="Mori K."/>
        </authorList>
    </citation>
    <scope>NUCLEOTIDE SEQUENCE [LARGE SCALE GENOMIC DNA]</scope>
    <source>
        <strain evidence="2 3">TBRC 1432</strain>
    </source>
</reference>
<dbReference type="InterPro" id="IPR000600">
    <property type="entry name" value="ROK"/>
</dbReference>
<dbReference type="Pfam" id="PF00480">
    <property type="entry name" value="ROK"/>
    <property type="match status" value="2"/>
</dbReference>
<comment type="caution">
    <text evidence="2">The sequence shown here is derived from an EMBL/GenBank/DDBJ whole genome shotgun (WGS) entry which is preliminary data.</text>
</comment>
<proteinExistence type="inferred from homology"/>
<dbReference type="InterPro" id="IPR043129">
    <property type="entry name" value="ATPase_NBD"/>
</dbReference>
<protein>
    <submittedName>
        <fullName evidence="2">ROK family protein</fullName>
    </submittedName>
</protein>
<name>A0ABV6MRT2_9PSEU</name>
<accession>A0ABV6MRT2</accession>
<sequence>MPVLEVGGTHVTAALVADAAVETAARLPLPADGSATEILDGIAAAATTLDVRPGTRWGVAVPGPFDYAAGIGLFHDVGKFDALYGVDVGAELGRRLPSPTLRFLNDADAFGIGEYVSGAAAGHSRAVCLTLGTGVGSAFLDRGMPVNDGPLVPPDGSAHLLQFQGRPLEETVSRRAIRAAYETDGPDVHVIAERARGGDGHAKSVLDNAFRALGTTIWPWLTTFDATVVVVGGSIAASWDLVEGPLRVGLPAGVELRPASRPADAALLGAAWWATISQGVPAQ</sequence>
<organism evidence="2 3">
    <name type="scientific">Kutzneria chonburiensis</name>
    <dbReference type="NCBI Taxonomy" id="1483604"/>
    <lineage>
        <taxon>Bacteria</taxon>
        <taxon>Bacillati</taxon>
        <taxon>Actinomycetota</taxon>
        <taxon>Actinomycetes</taxon>
        <taxon>Pseudonocardiales</taxon>
        <taxon>Pseudonocardiaceae</taxon>
        <taxon>Kutzneria</taxon>
    </lineage>
</organism>
<dbReference type="Proteomes" id="UP001589810">
    <property type="component" value="Unassembled WGS sequence"/>
</dbReference>
<evidence type="ECO:0000313" key="2">
    <source>
        <dbReference type="EMBL" id="MFC0542566.1"/>
    </source>
</evidence>
<dbReference type="PANTHER" id="PTHR18964">
    <property type="entry name" value="ROK (REPRESSOR, ORF, KINASE) FAMILY"/>
    <property type="match status" value="1"/>
</dbReference>
<dbReference type="RefSeq" id="WP_273940983.1">
    <property type="nucleotide sequence ID" value="NZ_CP097263.1"/>
</dbReference>
<dbReference type="EMBL" id="JBHLUD010000004">
    <property type="protein sequence ID" value="MFC0542566.1"/>
    <property type="molecule type" value="Genomic_DNA"/>
</dbReference>
<gene>
    <name evidence="2" type="ORF">ACFFH7_13795</name>
</gene>
<dbReference type="Gene3D" id="3.30.420.40">
    <property type="match status" value="2"/>
</dbReference>